<evidence type="ECO:0000313" key="11">
    <source>
        <dbReference type="Proteomes" id="UP000464086"/>
    </source>
</evidence>
<reference evidence="3 8" key="1">
    <citation type="submission" date="2014-03" db="EMBL/GenBank/DDBJ databases">
        <title>Genome sequence of Sphingobium yanoikuyae B1.</title>
        <authorList>
            <person name="Gan H.M."/>
            <person name="Gan H.Y."/>
            <person name="Savka M.A."/>
        </authorList>
    </citation>
    <scope>NUCLEOTIDE SEQUENCE [LARGE SCALE GENOMIC DNA]</scope>
    <source>
        <strain evidence="3 8">B1</strain>
    </source>
</reference>
<dbReference type="AlphaFoldDB" id="A0A084EHL9"/>
<evidence type="ECO:0000313" key="9">
    <source>
        <dbReference type="Proteomes" id="UP000037029"/>
    </source>
</evidence>
<dbReference type="STRING" id="13690.AX777_19145"/>
<evidence type="ECO:0000256" key="1">
    <source>
        <dbReference type="SAM" id="Phobius"/>
    </source>
</evidence>
<keyword evidence="1" id="KW-0472">Membrane</keyword>
<dbReference type="Proteomes" id="UP000502611">
    <property type="component" value="Chromosome"/>
</dbReference>
<evidence type="ECO:0000313" key="6">
    <source>
        <dbReference type="EMBL" id="QHD68605.1"/>
    </source>
</evidence>
<evidence type="ECO:0000313" key="5">
    <source>
        <dbReference type="EMBL" id="OAH40832.1"/>
    </source>
</evidence>
<feature type="transmembrane region" description="Helical" evidence="1">
    <location>
        <begin position="154"/>
        <end position="174"/>
    </location>
</feature>
<sequence length="192" mass="19910">MMLRTILGGLLGGFAMFIIGFLFWGTPLSALALSRADPQASANLQAAMAQALARSGTGVYVIPDPATAQGTILYGKGPVAMLFYNNGGFPVMDGSSLIGGLLLALATGVLIALALRFVTGDFNSRARVSILFALATVLWLHIGQAVFNHAPWGYSLYLALSDLVALSVAGLIAAKLMEGRAAKPSASDSTLH</sequence>
<dbReference type="Proteomes" id="UP000464086">
    <property type="component" value="Chromosome"/>
</dbReference>
<dbReference type="Proteomes" id="UP000077262">
    <property type="component" value="Unassembled WGS sequence"/>
</dbReference>
<accession>A0A084EHL9</accession>
<feature type="transmembrane region" description="Helical" evidence="1">
    <location>
        <begin position="130"/>
        <end position="148"/>
    </location>
</feature>
<reference evidence="5 10" key="2">
    <citation type="submission" date="2016-02" db="EMBL/GenBank/DDBJ databases">
        <authorList>
            <person name="Wen L."/>
            <person name="He K."/>
            <person name="Yang H."/>
        </authorList>
    </citation>
    <scope>NUCLEOTIDE SEQUENCE [LARGE SCALE GENOMIC DNA]</scope>
    <source>
        <strain evidence="5 10">CD09_2</strain>
    </source>
</reference>
<dbReference type="PATRIC" id="fig|13690.10.peg.3546"/>
<dbReference type="Proteomes" id="UP000037029">
    <property type="component" value="Chromosome"/>
</dbReference>
<dbReference type="OrthoDB" id="7478200at2"/>
<evidence type="ECO:0000313" key="12">
    <source>
        <dbReference type="Proteomes" id="UP000502611"/>
    </source>
</evidence>
<dbReference type="EMBL" id="CP047218">
    <property type="protein sequence ID" value="QHD68605.1"/>
    <property type="molecule type" value="Genomic_DNA"/>
</dbReference>
<protein>
    <submittedName>
        <fullName evidence="3">Uncharacterized protein</fullName>
    </submittedName>
</protein>
<reference evidence="7 12" key="5">
    <citation type="submission" date="2020-04" db="EMBL/GenBank/DDBJ databases">
        <title>The Whole Genome Analysis of High salt-tolerant Sphingobium yanoikuyae YC-XJ2 with Aryl organophosphorus flame retardants (aryl-OPFRs)-degrading capacity and characteristics of Related phosphotriesterase.</title>
        <authorList>
            <person name="Li X."/>
        </authorList>
    </citation>
    <scope>NUCLEOTIDE SEQUENCE [LARGE SCALE GENOMIC DNA]</scope>
    <source>
        <strain evidence="7 12">YC-XJ2</strain>
    </source>
</reference>
<feature type="transmembrane region" description="Helical" evidence="1">
    <location>
        <begin position="7"/>
        <end position="25"/>
    </location>
</feature>
<name>A0A084EHL9_SPHYA</name>
<dbReference type="RefSeq" id="WP_004208574.1">
    <property type="nucleotide sequence ID" value="NZ_CAUUIR010000032.1"/>
</dbReference>
<gene>
    <name evidence="5" type="ORF">AX777_19145</name>
    <name evidence="2" type="ORF">BV87_07230</name>
    <name evidence="3" type="ORF">CP98_03463</name>
    <name evidence="6" type="ORF">GS397_17125</name>
    <name evidence="7" type="ORF">HH800_18010</name>
    <name evidence="4" type="ORF">N5J77_02530</name>
</gene>
<evidence type="ECO:0000313" key="4">
    <source>
        <dbReference type="EMBL" id="MDH2129985.1"/>
    </source>
</evidence>
<dbReference type="Proteomes" id="UP000028534">
    <property type="component" value="Unassembled WGS sequence"/>
</dbReference>
<reference evidence="4" key="6">
    <citation type="submission" date="2022-09" db="EMBL/GenBank/DDBJ databases">
        <title>Intensive care unit water sources are persistently colonized with multi-drug resistant bacteria and are the site of extensive horizontal gene transfer of antibiotic resistance genes.</title>
        <authorList>
            <person name="Diorio-Toth L."/>
        </authorList>
    </citation>
    <scope>NUCLEOTIDE SEQUENCE</scope>
    <source>
        <strain evidence="4">GD03659</strain>
    </source>
</reference>
<evidence type="ECO:0000313" key="3">
    <source>
        <dbReference type="EMBL" id="KEZ17461.1"/>
    </source>
</evidence>
<keyword evidence="1" id="KW-1133">Transmembrane helix</keyword>
<feature type="transmembrane region" description="Helical" evidence="1">
    <location>
        <begin position="97"/>
        <end position="118"/>
    </location>
</feature>
<reference evidence="6 11" key="4">
    <citation type="submission" date="2019-12" db="EMBL/GenBank/DDBJ databases">
        <title>Functional and genomic insights into the Sphingobium yanoikuyae YC-JY1, a bacterium efficiently degrading bisphenol A.</title>
        <authorList>
            <person name="Jia Y."/>
            <person name="Li X."/>
            <person name="Wang J."/>
            <person name="Eltoukhy A."/>
            <person name="Lamraoui I."/>
            <person name="Yan Y."/>
        </authorList>
    </citation>
    <scope>NUCLEOTIDE SEQUENCE [LARGE SCALE GENOMIC DNA]</scope>
    <source>
        <strain evidence="6 11">YC-JY1</strain>
    </source>
</reference>
<dbReference type="EMBL" id="JAOCKX010000002">
    <property type="protein sequence ID" value="MDH2129985.1"/>
    <property type="molecule type" value="Genomic_DNA"/>
</dbReference>
<dbReference type="Proteomes" id="UP001162318">
    <property type="component" value="Unassembled WGS sequence"/>
</dbReference>
<keyword evidence="1" id="KW-0812">Transmembrane</keyword>
<dbReference type="eggNOG" id="ENOG502ZXSJ">
    <property type="taxonomic scope" value="Bacteria"/>
</dbReference>
<organism evidence="3 8">
    <name type="scientific">Sphingobium yanoikuyae</name>
    <name type="common">Sphingomonas yanoikuyae</name>
    <dbReference type="NCBI Taxonomy" id="13690"/>
    <lineage>
        <taxon>Bacteria</taxon>
        <taxon>Pseudomonadati</taxon>
        <taxon>Pseudomonadota</taxon>
        <taxon>Alphaproteobacteria</taxon>
        <taxon>Sphingomonadales</taxon>
        <taxon>Sphingomonadaceae</taxon>
        <taxon>Sphingobium</taxon>
    </lineage>
</organism>
<evidence type="ECO:0000313" key="2">
    <source>
        <dbReference type="EMBL" id="ATP18200.1"/>
    </source>
</evidence>
<reference evidence="2 9" key="3">
    <citation type="submission" date="2017-04" db="EMBL/GenBank/DDBJ databases">
        <title>Characterization, genome and methylation analysis of a phthalic acid esters degrading strain Sphingobium yanoikuyae SHJ.</title>
        <authorList>
            <person name="Feng L."/>
        </authorList>
    </citation>
    <scope>NUCLEOTIDE SEQUENCE [LARGE SCALE GENOMIC DNA]</scope>
    <source>
        <strain evidence="2 9">SHJ</strain>
    </source>
</reference>
<evidence type="ECO:0000313" key="7">
    <source>
        <dbReference type="EMBL" id="QJR03923.1"/>
    </source>
</evidence>
<dbReference type="EMBL" id="LSTR01000065">
    <property type="protein sequence ID" value="OAH40832.1"/>
    <property type="molecule type" value="Genomic_DNA"/>
</dbReference>
<dbReference type="EMBL" id="JGVR01000022">
    <property type="protein sequence ID" value="KEZ17461.1"/>
    <property type="molecule type" value="Genomic_DNA"/>
</dbReference>
<evidence type="ECO:0000313" key="8">
    <source>
        <dbReference type="Proteomes" id="UP000028534"/>
    </source>
</evidence>
<evidence type="ECO:0000313" key="10">
    <source>
        <dbReference type="Proteomes" id="UP000077262"/>
    </source>
</evidence>
<proteinExistence type="predicted"/>
<dbReference type="EMBL" id="CP053021">
    <property type="protein sequence ID" value="QJR03923.1"/>
    <property type="molecule type" value="Genomic_DNA"/>
</dbReference>
<dbReference type="EMBL" id="CP020925">
    <property type="protein sequence ID" value="ATP18200.1"/>
    <property type="molecule type" value="Genomic_DNA"/>
</dbReference>